<protein>
    <submittedName>
        <fullName evidence="2">Putative major pilin subunit</fullName>
    </submittedName>
</protein>
<dbReference type="PANTHER" id="PTHR30093">
    <property type="entry name" value="GENERAL SECRETION PATHWAY PROTEIN G"/>
    <property type="match status" value="1"/>
</dbReference>
<name>A0A5C6CM28_9BACT</name>
<dbReference type="NCBIfam" id="TIGR02532">
    <property type="entry name" value="IV_pilin_GFxxxE"/>
    <property type="match status" value="1"/>
</dbReference>
<dbReference type="RefSeq" id="WP_146594567.1">
    <property type="nucleotide sequence ID" value="NZ_SJPT01000003.1"/>
</dbReference>
<sequence length="311" mass="34327">MKKSTQRGFTLVELLVVIAIIGVLVGLLLPAVQAAREAARRMQCSNNLKQLGLGFHNYHDSMRSFPLGSLTASGYLMGWAPRLFPYMEQGSRVEAMEAFSATPFTQCAPYRHDTPPHFGSNEIWGTVPTLACPSSPLADGNPDITSYQSGGHGALHYRACAGPIEDVTNPSDDVNYRWANTGVMYPHSKTKFRDIIDGTSNTILLGESSSSRGWTSTNKRGFGGIQPWTWGYYYYTTPPTKRLMLDSKNVQFPINFRGTFFYNSTPYTSEHPGGVQSLLCDGSVRFITDSIDMNLFKSLATRNGGEVIGEY</sequence>
<dbReference type="AlphaFoldDB" id="A0A5C6CM28"/>
<comment type="caution">
    <text evidence="2">The sequence shown here is derived from an EMBL/GenBank/DDBJ whole genome shotgun (WGS) entry which is preliminary data.</text>
</comment>
<dbReference type="PANTHER" id="PTHR30093:SF2">
    <property type="entry name" value="TYPE II SECRETION SYSTEM PROTEIN H"/>
    <property type="match status" value="1"/>
</dbReference>
<dbReference type="Pfam" id="PF07596">
    <property type="entry name" value="SBP_bac_10"/>
    <property type="match status" value="1"/>
</dbReference>
<evidence type="ECO:0000313" key="3">
    <source>
        <dbReference type="Proteomes" id="UP000316304"/>
    </source>
</evidence>
<gene>
    <name evidence="2" type="ORF">Pla52o_23180</name>
</gene>
<dbReference type="Proteomes" id="UP000316304">
    <property type="component" value="Unassembled WGS sequence"/>
</dbReference>
<dbReference type="InterPro" id="IPR012902">
    <property type="entry name" value="N_methyl_site"/>
</dbReference>
<organism evidence="2 3">
    <name type="scientific">Novipirellula galeiformis</name>
    <dbReference type="NCBI Taxonomy" id="2528004"/>
    <lineage>
        <taxon>Bacteria</taxon>
        <taxon>Pseudomonadati</taxon>
        <taxon>Planctomycetota</taxon>
        <taxon>Planctomycetia</taxon>
        <taxon>Pirellulales</taxon>
        <taxon>Pirellulaceae</taxon>
        <taxon>Novipirellula</taxon>
    </lineage>
</organism>
<feature type="domain" description="DUF1559" evidence="1">
    <location>
        <begin position="33"/>
        <end position="293"/>
    </location>
</feature>
<evidence type="ECO:0000259" key="1">
    <source>
        <dbReference type="Pfam" id="PF07596"/>
    </source>
</evidence>
<dbReference type="NCBIfam" id="TIGR04294">
    <property type="entry name" value="pre_pil_HX9DG"/>
    <property type="match status" value="1"/>
</dbReference>
<dbReference type="EMBL" id="SJPT01000003">
    <property type="protein sequence ID" value="TWU24391.1"/>
    <property type="molecule type" value="Genomic_DNA"/>
</dbReference>
<dbReference type="OrthoDB" id="246009at2"/>
<dbReference type="PROSITE" id="PS00409">
    <property type="entry name" value="PROKAR_NTER_METHYL"/>
    <property type="match status" value="1"/>
</dbReference>
<proteinExistence type="predicted"/>
<dbReference type="InterPro" id="IPR011453">
    <property type="entry name" value="DUF1559"/>
</dbReference>
<dbReference type="InterPro" id="IPR045584">
    <property type="entry name" value="Pilin-like"/>
</dbReference>
<reference evidence="2 3" key="1">
    <citation type="submission" date="2019-02" db="EMBL/GenBank/DDBJ databases">
        <title>Deep-cultivation of Planctomycetes and their phenomic and genomic characterization uncovers novel biology.</title>
        <authorList>
            <person name="Wiegand S."/>
            <person name="Jogler M."/>
            <person name="Boedeker C."/>
            <person name="Pinto D."/>
            <person name="Vollmers J."/>
            <person name="Rivas-Marin E."/>
            <person name="Kohn T."/>
            <person name="Peeters S.H."/>
            <person name="Heuer A."/>
            <person name="Rast P."/>
            <person name="Oberbeckmann S."/>
            <person name="Bunk B."/>
            <person name="Jeske O."/>
            <person name="Meyerdierks A."/>
            <person name="Storesund J.E."/>
            <person name="Kallscheuer N."/>
            <person name="Luecker S."/>
            <person name="Lage O.M."/>
            <person name="Pohl T."/>
            <person name="Merkel B.J."/>
            <person name="Hornburger P."/>
            <person name="Mueller R.-W."/>
            <person name="Bruemmer F."/>
            <person name="Labrenz M."/>
            <person name="Spormann A.M."/>
            <person name="Op Den Camp H."/>
            <person name="Overmann J."/>
            <person name="Amann R."/>
            <person name="Jetten M.S.M."/>
            <person name="Mascher T."/>
            <person name="Medema M.H."/>
            <person name="Devos D.P."/>
            <person name="Kaster A.-K."/>
            <person name="Ovreas L."/>
            <person name="Rohde M."/>
            <person name="Galperin M.Y."/>
            <person name="Jogler C."/>
        </authorList>
    </citation>
    <scope>NUCLEOTIDE SEQUENCE [LARGE SCALE GENOMIC DNA]</scope>
    <source>
        <strain evidence="2 3">Pla52o</strain>
    </source>
</reference>
<dbReference type="Gene3D" id="3.30.700.10">
    <property type="entry name" value="Glycoprotein, Type 4 Pilin"/>
    <property type="match status" value="1"/>
</dbReference>
<dbReference type="Pfam" id="PF07963">
    <property type="entry name" value="N_methyl"/>
    <property type="match status" value="1"/>
</dbReference>
<keyword evidence="3" id="KW-1185">Reference proteome</keyword>
<accession>A0A5C6CM28</accession>
<dbReference type="SUPFAM" id="SSF54523">
    <property type="entry name" value="Pili subunits"/>
    <property type="match status" value="1"/>
</dbReference>
<evidence type="ECO:0000313" key="2">
    <source>
        <dbReference type="EMBL" id="TWU24391.1"/>
    </source>
</evidence>
<dbReference type="InterPro" id="IPR027558">
    <property type="entry name" value="Pre_pil_HX9DG_C"/>
</dbReference>